<name>A0A401THW9_CHIPU</name>
<protein>
    <submittedName>
        <fullName evidence="1">Uncharacterized protein</fullName>
    </submittedName>
</protein>
<sequence length="118" mass="12893">MFSISAADGSTGKATMPGSVQVILEPLHLQEAGQARTKLLKASIVPSSANSRLATVFLRLGQQHLGDKEAIVSSPQLHTPDRERLPNRIIIKQKTRGADPTSRVWLCIRCQSGIIRRL</sequence>
<dbReference type="AlphaFoldDB" id="A0A401THW9"/>
<evidence type="ECO:0000313" key="2">
    <source>
        <dbReference type="Proteomes" id="UP000287033"/>
    </source>
</evidence>
<dbReference type="Proteomes" id="UP000287033">
    <property type="component" value="Unassembled WGS sequence"/>
</dbReference>
<reference evidence="1 2" key="1">
    <citation type="journal article" date="2018" name="Nat. Ecol. Evol.">
        <title>Shark genomes provide insights into elasmobranch evolution and the origin of vertebrates.</title>
        <authorList>
            <person name="Hara Y"/>
            <person name="Yamaguchi K"/>
            <person name="Onimaru K"/>
            <person name="Kadota M"/>
            <person name="Koyanagi M"/>
            <person name="Keeley SD"/>
            <person name="Tatsumi K"/>
            <person name="Tanaka K"/>
            <person name="Motone F"/>
            <person name="Kageyama Y"/>
            <person name="Nozu R"/>
            <person name="Adachi N"/>
            <person name="Nishimura O"/>
            <person name="Nakagawa R"/>
            <person name="Tanegashima C"/>
            <person name="Kiyatake I"/>
            <person name="Matsumoto R"/>
            <person name="Murakumo K"/>
            <person name="Nishida K"/>
            <person name="Terakita A"/>
            <person name="Kuratani S"/>
            <person name="Sato K"/>
            <person name="Hyodo S Kuraku.S."/>
        </authorList>
    </citation>
    <scope>NUCLEOTIDE SEQUENCE [LARGE SCALE GENOMIC DNA]</scope>
</reference>
<dbReference type="EMBL" id="BEZZ01075637">
    <property type="protein sequence ID" value="GCC42213.1"/>
    <property type="molecule type" value="Genomic_DNA"/>
</dbReference>
<evidence type="ECO:0000313" key="1">
    <source>
        <dbReference type="EMBL" id="GCC42213.1"/>
    </source>
</evidence>
<gene>
    <name evidence="1" type="ORF">chiPu_0026262</name>
</gene>
<comment type="caution">
    <text evidence="1">The sequence shown here is derived from an EMBL/GenBank/DDBJ whole genome shotgun (WGS) entry which is preliminary data.</text>
</comment>
<proteinExistence type="predicted"/>
<organism evidence="1 2">
    <name type="scientific">Chiloscyllium punctatum</name>
    <name type="common">Brownbanded bambooshark</name>
    <name type="synonym">Hemiscyllium punctatum</name>
    <dbReference type="NCBI Taxonomy" id="137246"/>
    <lineage>
        <taxon>Eukaryota</taxon>
        <taxon>Metazoa</taxon>
        <taxon>Chordata</taxon>
        <taxon>Craniata</taxon>
        <taxon>Vertebrata</taxon>
        <taxon>Chondrichthyes</taxon>
        <taxon>Elasmobranchii</taxon>
        <taxon>Galeomorphii</taxon>
        <taxon>Galeoidea</taxon>
        <taxon>Orectolobiformes</taxon>
        <taxon>Hemiscylliidae</taxon>
        <taxon>Chiloscyllium</taxon>
    </lineage>
</organism>
<accession>A0A401THW9</accession>
<keyword evidence="2" id="KW-1185">Reference proteome</keyword>